<dbReference type="SUPFAM" id="SSF52025">
    <property type="entry name" value="PA domain"/>
    <property type="match status" value="1"/>
</dbReference>
<dbReference type="InterPro" id="IPR007484">
    <property type="entry name" value="Peptidase_M28"/>
</dbReference>
<dbReference type="InterPro" id="IPR046450">
    <property type="entry name" value="PA_dom_sf"/>
</dbReference>
<evidence type="ECO:0000313" key="4">
    <source>
        <dbReference type="EMBL" id="CBY11757.1"/>
    </source>
</evidence>
<dbReference type="Pfam" id="PF04389">
    <property type="entry name" value="Peptidase_M28"/>
    <property type="match status" value="1"/>
</dbReference>
<dbReference type="Gene3D" id="3.40.630.10">
    <property type="entry name" value="Zn peptidases"/>
    <property type="match status" value="1"/>
</dbReference>
<sequence length="732" mass="81659">MAKATKLVGIAFALAVALGVGVTIGWFSKPANEEKTTLDQSLEEFDFKLIDEFINAVDAQHLEKETKHLSSKIRWATSQGDYDMADYTINKWKDELDDAWSMDYQILHSWPDEQNCYARLIDTSGAEQFVLRKKEEGDEFQNDDQVLMFYNAFAPPLEEPITTTKLVYGHYCNTENVEWLLGQNANIFTDSVVICKYGGGAGRPDKGKNVKPHGAKAVLIFSDPFDASDENDLTFPDGPGIPEDTVQRGSAKYKRGDPTSPGYPSIEGAYFDDWRDLLNYTREQVESPHIWAPLPSQPFAWGDARHLLSQLEGGAVPQEWKDQSGIETLASFGGAIKNEQEFNINIAVKYERKKSQDVIGIIEGSEYPDEYVLIGNHRDSWIHGAIDAGAGMTTIFEISRLFKELKIKPKRTVIFCSWGSEEHGLMGSIEFVEEFLAVLKERAVLYINADVSFQGNEYFKAGASQQMHELVFEITDYIKDHVDENKSVTDKWVEKTEAEGRPSIGNPGLGSDYAPFHHFGGVPVIDVGFTQTTRKIGIYSTYHTAYDSYEYVKMIDPGFVAAKKVTEVTGALLIRAACSHFFPVDPAPMASYIDGLDEKLPDVGSEVSLAQQNLIKKASSSLKNQLSAIKNIYDSATSVDADKKRSFHRLLSFSKYLTDQNCCHPIQQDLQNVVVASRQEGGPATYPGISNYFGLGNKEEVQRQVGILITRLNAAADYLNLKAFSVRATNEL</sequence>
<dbReference type="PANTHER" id="PTHR10404">
    <property type="entry name" value="N-ACETYLATED-ALPHA-LINKED ACIDIC DIPEPTIDASE"/>
    <property type="match status" value="1"/>
</dbReference>
<dbReference type="AlphaFoldDB" id="E4XPG9"/>
<dbReference type="OrthoDB" id="5841748at2759"/>
<dbReference type="GO" id="GO:0004180">
    <property type="term" value="F:carboxypeptidase activity"/>
    <property type="evidence" value="ECO:0007669"/>
    <property type="project" value="TreeGrafter"/>
</dbReference>
<comment type="similarity">
    <text evidence="1">Belongs to the peptidase M28 family. M28B subfamily.</text>
</comment>
<organism evidence="4">
    <name type="scientific">Oikopleura dioica</name>
    <name type="common">Tunicate</name>
    <dbReference type="NCBI Taxonomy" id="34765"/>
    <lineage>
        <taxon>Eukaryota</taxon>
        <taxon>Metazoa</taxon>
        <taxon>Chordata</taxon>
        <taxon>Tunicata</taxon>
        <taxon>Appendicularia</taxon>
        <taxon>Copelata</taxon>
        <taxon>Oikopleuridae</taxon>
        <taxon>Oikopleura</taxon>
    </lineage>
</organism>
<evidence type="ECO:0000256" key="2">
    <source>
        <dbReference type="SAM" id="MobiDB-lite"/>
    </source>
</evidence>
<name>E4XPG9_OIKDI</name>
<evidence type="ECO:0000313" key="5">
    <source>
        <dbReference type="Proteomes" id="UP000001307"/>
    </source>
</evidence>
<feature type="domain" description="Peptidase M28" evidence="3">
    <location>
        <begin position="358"/>
        <end position="552"/>
    </location>
</feature>
<protein>
    <recommendedName>
        <fullName evidence="3">Peptidase M28 domain-containing protein</fullName>
    </recommendedName>
</protein>
<dbReference type="FunFam" id="3.40.630.10:FF:000101">
    <property type="entry name" value="N-acetylated alpha-linked acidic dipeptidase like 1"/>
    <property type="match status" value="1"/>
</dbReference>
<feature type="region of interest" description="Disordered" evidence="2">
    <location>
        <begin position="235"/>
        <end position="259"/>
    </location>
</feature>
<dbReference type="InterPro" id="IPR039373">
    <property type="entry name" value="Peptidase_M28B"/>
</dbReference>
<proteinExistence type="inferred from homology"/>
<dbReference type="PANTHER" id="PTHR10404:SF74">
    <property type="entry name" value="AMINOPEPTIDASE NAALADL1-LIKE"/>
    <property type="match status" value="1"/>
</dbReference>
<evidence type="ECO:0000259" key="3">
    <source>
        <dbReference type="Pfam" id="PF04389"/>
    </source>
</evidence>
<accession>E4XPG9</accession>
<gene>
    <name evidence="4" type="ORF">GSOID_T00016935001</name>
</gene>
<keyword evidence="5" id="KW-1185">Reference proteome</keyword>
<dbReference type="Gene3D" id="3.50.30.30">
    <property type="match status" value="1"/>
</dbReference>
<dbReference type="EMBL" id="FN653092">
    <property type="protein sequence ID" value="CBY11757.1"/>
    <property type="molecule type" value="Genomic_DNA"/>
</dbReference>
<reference evidence="4" key="1">
    <citation type="journal article" date="2010" name="Science">
        <title>Plasticity of animal genome architecture unmasked by rapid evolution of a pelagic tunicate.</title>
        <authorList>
            <person name="Denoeud F."/>
            <person name="Henriet S."/>
            <person name="Mungpakdee S."/>
            <person name="Aury J.M."/>
            <person name="Da Silva C."/>
            <person name="Brinkmann H."/>
            <person name="Mikhaleva J."/>
            <person name="Olsen L.C."/>
            <person name="Jubin C."/>
            <person name="Canestro C."/>
            <person name="Bouquet J.M."/>
            <person name="Danks G."/>
            <person name="Poulain J."/>
            <person name="Campsteijn C."/>
            <person name="Adamski M."/>
            <person name="Cross I."/>
            <person name="Yadetie F."/>
            <person name="Muffato M."/>
            <person name="Louis A."/>
            <person name="Butcher S."/>
            <person name="Tsagkogeorga G."/>
            <person name="Konrad A."/>
            <person name="Singh S."/>
            <person name="Jensen M.F."/>
            <person name="Cong E.H."/>
            <person name="Eikeseth-Otteraa H."/>
            <person name="Noel B."/>
            <person name="Anthouard V."/>
            <person name="Porcel B.M."/>
            <person name="Kachouri-Lafond R."/>
            <person name="Nishino A."/>
            <person name="Ugolini M."/>
            <person name="Chourrout P."/>
            <person name="Nishida H."/>
            <person name="Aasland R."/>
            <person name="Huzurbazar S."/>
            <person name="Westhof E."/>
            <person name="Delsuc F."/>
            <person name="Lehrach H."/>
            <person name="Reinhardt R."/>
            <person name="Weissenbach J."/>
            <person name="Roy S.W."/>
            <person name="Artiguenave F."/>
            <person name="Postlethwait J.H."/>
            <person name="Manak J.R."/>
            <person name="Thompson E.M."/>
            <person name="Jaillon O."/>
            <person name="Du Pasquier L."/>
            <person name="Boudinot P."/>
            <person name="Liberles D.A."/>
            <person name="Volff J.N."/>
            <person name="Philippe H."/>
            <person name="Lenhard B."/>
            <person name="Roest Crollius H."/>
            <person name="Wincker P."/>
            <person name="Chourrout D."/>
        </authorList>
    </citation>
    <scope>NUCLEOTIDE SEQUENCE [LARGE SCALE GENOMIC DNA]</scope>
</reference>
<dbReference type="SUPFAM" id="SSF53187">
    <property type="entry name" value="Zn-dependent exopeptidases"/>
    <property type="match status" value="1"/>
</dbReference>
<evidence type="ECO:0000256" key="1">
    <source>
        <dbReference type="ARBA" id="ARBA00005634"/>
    </source>
</evidence>
<dbReference type="Proteomes" id="UP000001307">
    <property type="component" value="Unassembled WGS sequence"/>
</dbReference>
<dbReference type="InParanoid" id="E4XPG9"/>